<dbReference type="Pfam" id="PF07690">
    <property type="entry name" value="MFS_1"/>
    <property type="match status" value="1"/>
</dbReference>
<dbReference type="InterPro" id="IPR020846">
    <property type="entry name" value="MFS_dom"/>
</dbReference>
<dbReference type="Gene3D" id="1.20.1250.20">
    <property type="entry name" value="MFS general substrate transporter like domains"/>
    <property type="match status" value="2"/>
</dbReference>
<feature type="transmembrane region" description="Helical" evidence="6">
    <location>
        <begin position="232"/>
        <end position="251"/>
    </location>
</feature>
<accession>A0ABT4Q745</accession>
<keyword evidence="4 6" id="KW-1133">Transmembrane helix</keyword>
<dbReference type="PROSITE" id="PS50850">
    <property type="entry name" value="MFS"/>
    <property type="match status" value="1"/>
</dbReference>
<evidence type="ECO:0000259" key="7">
    <source>
        <dbReference type="PROSITE" id="PS50850"/>
    </source>
</evidence>
<proteinExistence type="predicted"/>
<protein>
    <submittedName>
        <fullName evidence="8">MFS transporter</fullName>
    </submittedName>
</protein>
<comment type="caution">
    <text evidence="8">The sequence shown here is derived from an EMBL/GenBank/DDBJ whole genome shotgun (WGS) entry which is preliminary data.</text>
</comment>
<comment type="subcellular location">
    <subcellularLocation>
        <location evidence="1">Cell membrane</location>
        <topology evidence="1">Multi-pass membrane protein</topology>
    </subcellularLocation>
</comment>
<dbReference type="RefSeq" id="WP_269881101.1">
    <property type="nucleotide sequence ID" value="NZ_JAQAGZ010000005.1"/>
</dbReference>
<dbReference type="SUPFAM" id="SSF103473">
    <property type="entry name" value="MFS general substrate transporter"/>
    <property type="match status" value="1"/>
</dbReference>
<keyword evidence="5 6" id="KW-0472">Membrane</keyword>
<sequence length="421" mass="45336">MNDHRRNYVLLFMDTVLFMNAMTFLSVNAVITYFLAHLKASTFEIGLVNALVSIGAFVSQPFFAKKVMNLTHKAKTFVRILFIQRIVFLLFVLTIPLVAESHPKLMVLLFLAGWGVFNLFVGAYGPFFMSLFAKLVAESSRGRLRGFSSGAGSLLALGSSALCGVILSKVPYPYNYTLIFAIGVVLLLLDVLTFAMMKEMEPDAVTKVDFNYFQYFKAIPAMFREFKAYQRTVIGFSCTVAAQAGLAYYTLYAVRTFDAGSTAIAMFTAITGLANIAGSMVFGILADRIGHRPVLVMASAAGGLACGLIILFPSLWTIYGAFALTNLCVIGYNLSSGILILEQIPRERLPMGISINAMITLCVSSIVMIGSSWLADYISFNAVFLIAGLAGLAGAVVLRSGGKAEAPAAAAASASRAAGER</sequence>
<feature type="transmembrane region" description="Helical" evidence="6">
    <location>
        <begin position="174"/>
        <end position="197"/>
    </location>
</feature>
<dbReference type="PANTHER" id="PTHR23526:SF1">
    <property type="entry name" value="MAJOR FACILITATOR SUPERFAMILY MFS_1"/>
    <property type="match status" value="1"/>
</dbReference>
<keyword evidence="9" id="KW-1185">Reference proteome</keyword>
<dbReference type="EMBL" id="JAQAGZ010000005">
    <property type="protein sequence ID" value="MCZ8512654.1"/>
    <property type="molecule type" value="Genomic_DNA"/>
</dbReference>
<feature type="transmembrane region" description="Helical" evidence="6">
    <location>
        <begin position="144"/>
        <end position="168"/>
    </location>
</feature>
<dbReference type="InterPro" id="IPR052528">
    <property type="entry name" value="Sugar_transport-like"/>
</dbReference>
<evidence type="ECO:0000256" key="5">
    <source>
        <dbReference type="ARBA" id="ARBA00023136"/>
    </source>
</evidence>
<feature type="transmembrane region" description="Helical" evidence="6">
    <location>
        <begin position="353"/>
        <end position="374"/>
    </location>
</feature>
<evidence type="ECO:0000256" key="1">
    <source>
        <dbReference type="ARBA" id="ARBA00004651"/>
    </source>
</evidence>
<gene>
    <name evidence="8" type="ORF">O9H85_09550</name>
</gene>
<feature type="transmembrane region" description="Helical" evidence="6">
    <location>
        <begin position="76"/>
        <end position="99"/>
    </location>
</feature>
<evidence type="ECO:0000256" key="2">
    <source>
        <dbReference type="ARBA" id="ARBA00022448"/>
    </source>
</evidence>
<organism evidence="8 9">
    <name type="scientific">Paenibacillus gyeongsangnamensis</name>
    <dbReference type="NCBI Taxonomy" id="3388067"/>
    <lineage>
        <taxon>Bacteria</taxon>
        <taxon>Bacillati</taxon>
        <taxon>Bacillota</taxon>
        <taxon>Bacilli</taxon>
        <taxon>Bacillales</taxon>
        <taxon>Paenibacillaceae</taxon>
        <taxon>Paenibacillus</taxon>
    </lineage>
</organism>
<name>A0ABT4Q745_9BACL</name>
<feature type="transmembrane region" description="Helical" evidence="6">
    <location>
        <begin position="263"/>
        <end position="286"/>
    </location>
</feature>
<dbReference type="InterPro" id="IPR011701">
    <property type="entry name" value="MFS"/>
</dbReference>
<evidence type="ECO:0000313" key="8">
    <source>
        <dbReference type="EMBL" id="MCZ8512654.1"/>
    </source>
</evidence>
<dbReference type="InterPro" id="IPR036259">
    <property type="entry name" value="MFS_trans_sf"/>
</dbReference>
<keyword evidence="3 6" id="KW-0812">Transmembrane</keyword>
<feature type="transmembrane region" description="Helical" evidence="6">
    <location>
        <begin position="380"/>
        <end position="398"/>
    </location>
</feature>
<evidence type="ECO:0000256" key="4">
    <source>
        <dbReference type="ARBA" id="ARBA00022989"/>
    </source>
</evidence>
<dbReference type="Proteomes" id="UP001527882">
    <property type="component" value="Unassembled WGS sequence"/>
</dbReference>
<evidence type="ECO:0000313" key="9">
    <source>
        <dbReference type="Proteomes" id="UP001527882"/>
    </source>
</evidence>
<keyword evidence="2" id="KW-0813">Transport</keyword>
<evidence type="ECO:0000256" key="6">
    <source>
        <dbReference type="SAM" id="Phobius"/>
    </source>
</evidence>
<feature type="transmembrane region" description="Helical" evidence="6">
    <location>
        <begin position="293"/>
        <end position="312"/>
    </location>
</feature>
<dbReference type="PANTHER" id="PTHR23526">
    <property type="entry name" value="INTEGRAL MEMBRANE TRANSPORT PROTEIN-RELATED"/>
    <property type="match status" value="1"/>
</dbReference>
<feature type="transmembrane region" description="Helical" evidence="6">
    <location>
        <begin position="105"/>
        <end position="132"/>
    </location>
</feature>
<evidence type="ECO:0000256" key="3">
    <source>
        <dbReference type="ARBA" id="ARBA00022692"/>
    </source>
</evidence>
<reference evidence="8 9" key="1">
    <citation type="submission" date="2022-12" db="EMBL/GenBank/DDBJ databases">
        <title>Draft genome sequence of Paenibacillus sp. dW9.</title>
        <authorList>
            <person name="Choi E.-W."/>
            <person name="Kim D.-U."/>
        </authorList>
    </citation>
    <scope>NUCLEOTIDE SEQUENCE [LARGE SCALE GENOMIC DNA]</scope>
    <source>
        <strain evidence="9">dW9</strain>
    </source>
</reference>
<feature type="domain" description="Major facilitator superfamily (MFS) profile" evidence="7">
    <location>
        <begin position="9"/>
        <end position="405"/>
    </location>
</feature>
<feature type="transmembrane region" description="Helical" evidence="6">
    <location>
        <begin position="318"/>
        <end position="341"/>
    </location>
</feature>
<feature type="transmembrane region" description="Helical" evidence="6">
    <location>
        <begin position="12"/>
        <end position="36"/>
    </location>
</feature>
<feature type="transmembrane region" description="Helical" evidence="6">
    <location>
        <begin position="42"/>
        <end position="64"/>
    </location>
</feature>